<dbReference type="Proteomes" id="UP000002313">
    <property type="component" value="Chromosome IX"/>
</dbReference>
<dbReference type="OrthoDB" id="2191421at2759"/>
<keyword evidence="6 9" id="KW-0072">Autophagy</keyword>
<gene>
    <name evidence="10" type="ORF">Eint_091140</name>
</gene>
<dbReference type="Pfam" id="PF04109">
    <property type="entry name" value="ATG9"/>
    <property type="match status" value="1"/>
</dbReference>
<keyword evidence="8 9" id="KW-0472">Membrane</keyword>
<dbReference type="HOGENOM" id="CLU_670901_0_0_1"/>
<keyword evidence="3 9" id="KW-0813">Transport</keyword>
<evidence type="ECO:0000256" key="6">
    <source>
        <dbReference type="ARBA" id="ARBA00023006"/>
    </source>
</evidence>
<evidence type="ECO:0000256" key="4">
    <source>
        <dbReference type="ARBA" id="ARBA00022692"/>
    </source>
</evidence>
<evidence type="ECO:0000313" key="11">
    <source>
        <dbReference type="Proteomes" id="UP000002313"/>
    </source>
</evidence>
<reference evidence="10 11" key="2">
    <citation type="journal article" date="2012" name="Proc. Natl. Acad. Sci. U.S.A.">
        <title>Gain and loss of multiple functionally related, horizontally transferred genes in the reduced genomes of two microsporidian parasites.</title>
        <authorList>
            <person name="Pombert J.-F."/>
            <person name="Selman M."/>
            <person name="Burki F."/>
            <person name="Bardell F.T."/>
            <person name="Farinelli L."/>
            <person name="Solter L.F."/>
            <person name="Whitman D.W."/>
            <person name="Weiss L.M."/>
            <person name="Corradi N."/>
            <person name="Keeling P.J."/>
        </authorList>
    </citation>
    <scope>NUCLEOTIDE SEQUENCE [LARGE SCALE GENOMIC DNA]</scope>
    <source>
        <strain evidence="10 11">ATCC 50506</strain>
    </source>
</reference>
<evidence type="ECO:0000256" key="3">
    <source>
        <dbReference type="ARBA" id="ARBA00022448"/>
    </source>
</evidence>
<dbReference type="KEGG" id="ein:Eint_091140"/>
<evidence type="ECO:0000256" key="8">
    <source>
        <dbReference type="ARBA" id="ARBA00023136"/>
    </source>
</evidence>
<evidence type="ECO:0000256" key="2">
    <source>
        <dbReference type="ARBA" id="ARBA00006185"/>
    </source>
</evidence>
<evidence type="ECO:0000256" key="7">
    <source>
        <dbReference type="ARBA" id="ARBA00023055"/>
    </source>
</evidence>
<name>E0S8X7_ENCIT</name>
<keyword evidence="7 9" id="KW-0445">Lipid transport</keyword>
<feature type="transmembrane region" description="Helical" evidence="9">
    <location>
        <begin position="352"/>
        <end position="369"/>
    </location>
</feature>
<evidence type="ECO:0000256" key="1">
    <source>
        <dbReference type="ARBA" id="ARBA00004511"/>
    </source>
</evidence>
<evidence type="ECO:0000313" key="10">
    <source>
        <dbReference type="EMBL" id="ADM12243.1"/>
    </source>
</evidence>
<feature type="transmembrane region" description="Helical" evidence="9">
    <location>
        <begin position="160"/>
        <end position="179"/>
    </location>
</feature>
<accession>E0S8X7</accession>
<dbReference type="AlphaFoldDB" id="E0S8X7"/>
<dbReference type="EMBL" id="CP001950">
    <property type="protein sequence ID" value="ADM12243.1"/>
    <property type="molecule type" value="Genomic_DNA"/>
</dbReference>
<dbReference type="RefSeq" id="XP_003073603.1">
    <property type="nucleotide sequence ID" value="XM_003073557.1"/>
</dbReference>
<feature type="transmembrane region" description="Helical" evidence="9">
    <location>
        <begin position="241"/>
        <end position="267"/>
    </location>
</feature>
<comment type="function">
    <text evidence="9">Phospholipid scramblase involved in autophagy. Cycles between the preautophagosomal structure/phagophore assembly site (PAS) and the cytoplasmic vesicle pool and supplies membrane for the growing autophagosome. Lipid scramblase activity plays a key role in preautophagosomal structure/phagophore assembly by distributing the phospholipids that arrive through ATG2 from the cytoplasmic to the luminal leaflet of the bilayer, thereby driving autophagosomal membrane expansion.</text>
</comment>
<comment type="similarity">
    <text evidence="2 9">Belongs to the ATG9 family.</text>
</comment>
<proteinExistence type="inferred from homology"/>
<dbReference type="GO" id="GO:0034045">
    <property type="term" value="C:phagophore assembly site membrane"/>
    <property type="evidence" value="ECO:0007669"/>
    <property type="project" value="UniProtKB-SubCell"/>
</dbReference>
<evidence type="ECO:0000256" key="5">
    <source>
        <dbReference type="ARBA" id="ARBA00022989"/>
    </source>
</evidence>
<dbReference type="InterPro" id="IPR007241">
    <property type="entry name" value="Autophagy-rel_prot_9"/>
</dbReference>
<organism evidence="10 11">
    <name type="scientific">Encephalitozoon intestinalis (strain ATCC 50506)</name>
    <name type="common">Microsporidian parasite</name>
    <name type="synonym">Septata intestinalis</name>
    <dbReference type="NCBI Taxonomy" id="876142"/>
    <lineage>
        <taxon>Eukaryota</taxon>
        <taxon>Fungi</taxon>
        <taxon>Fungi incertae sedis</taxon>
        <taxon>Microsporidia</taxon>
        <taxon>Unikaryonidae</taxon>
        <taxon>Encephalitozoon</taxon>
    </lineage>
</organism>
<dbReference type="GO" id="GO:0006869">
    <property type="term" value="P:lipid transport"/>
    <property type="evidence" value="ECO:0007669"/>
    <property type="project" value="UniProtKB-KW"/>
</dbReference>
<keyword evidence="4 9" id="KW-0812">Transmembrane</keyword>
<sequence length="400" mass="46539">MFVTASLCLTVYLASNIDSIRSNKIPRLGVNFSSAALVIGGVFVGREAISYAINFRKMVSIFYMYRYILERDMEEIRFKDVVSGMIKLEREVHNRDLEEKDVRDIVNHNRLLLLLMMRKFPSIFRPACSRFLLHILHGYIHRIEEGPVEELGDEIRVVSIGIFILSPAISIFFILYYIAKIIEKSQSNMFYVFKKSHRPWFKYMMAKRNEYPHETHRKIQKGAGYLNGFFLSRKRDCIPRVCSGISFLLSCLVFLVGYLILSILVASKPNLSQSLSQDITVFGRTTNIVYLSYLMGGISCCLRCLSIEYGVSNRRKMFAKWCVLMEQTEVLKYCGRRGSLEAIMSKIFVPRIYLFLVEIVSPFIVPFQLEGMRRRLERIRQEFESVGEGEYDRRVSILDL</sequence>
<dbReference type="GO" id="GO:0006914">
    <property type="term" value="P:autophagy"/>
    <property type="evidence" value="ECO:0007669"/>
    <property type="project" value="UniProtKB-KW"/>
</dbReference>
<comment type="subcellular location">
    <subcellularLocation>
        <location evidence="1 9">Preautophagosomal structure membrane</location>
        <topology evidence="1 9">Multi-pass membrane protein</topology>
    </subcellularLocation>
</comment>
<feature type="transmembrane region" description="Helical" evidence="9">
    <location>
        <begin position="287"/>
        <end position="311"/>
    </location>
</feature>
<protein>
    <recommendedName>
        <fullName evidence="9">Autophagy-related protein 9</fullName>
    </recommendedName>
</protein>
<evidence type="ECO:0000256" key="9">
    <source>
        <dbReference type="RuleBase" id="RU364027"/>
    </source>
</evidence>
<keyword evidence="11" id="KW-1185">Reference proteome</keyword>
<comment type="caution">
    <text evidence="9">Lacks conserved residue(s) required for the propagation of feature annotation.</text>
</comment>
<keyword evidence="5 9" id="KW-1133">Transmembrane helix</keyword>
<dbReference type="VEuPathDB" id="MicrosporidiaDB:Eint_091140"/>
<reference evidence="10 11" key="1">
    <citation type="journal article" date="2010" name="Nat. Commun.">
        <title>The complete sequence of the smallest known nuclear genome from the microsporidian Encephalitozoon intestinalis.</title>
        <authorList>
            <person name="Corradi N."/>
            <person name="Pombert J.-F."/>
            <person name="Farinelli L."/>
            <person name="Didier E.S."/>
            <person name="Keeling P.J."/>
        </authorList>
    </citation>
    <scope>NUCLEOTIDE SEQUENCE [LARGE SCALE GENOMIC DNA]</scope>
    <source>
        <strain evidence="10 11">ATCC 50506</strain>
    </source>
</reference>
<dbReference type="GeneID" id="9698434"/>